<evidence type="ECO:0000256" key="1">
    <source>
        <dbReference type="ARBA" id="ARBA00004571"/>
    </source>
</evidence>
<keyword evidence="15" id="KW-1185">Reference proteome</keyword>
<protein>
    <submittedName>
        <fullName evidence="14">TonB-dependent receptor</fullName>
    </submittedName>
</protein>
<dbReference type="PANTHER" id="PTHR30069:SF29">
    <property type="entry name" value="HEMOGLOBIN AND HEMOGLOBIN-HAPTOGLOBIN-BINDING PROTEIN 1-RELATED"/>
    <property type="match status" value="1"/>
</dbReference>
<dbReference type="InterPro" id="IPR036942">
    <property type="entry name" value="Beta-barrel_TonB_sf"/>
</dbReference>
<name>A0ABU4RF40_9FLAO</name>
<dbReference type="Pfam" id="PF07715">
    <property type="entry name" value="Plug"/>
    <property type="match status" value="1"/>
</dbReference>
<dbReference type="InterPro" id="IPR000531">
    <property type="entry name" value="Beta-barrel_TonB"/>
</dbReference>
<evidence type="ECO:0000313" key="14">
    <source>
        <dbReference type="EMBL" id="MDX6190035.1"/>
    </source>
</evidence>
<feature type="domain" description="TonB-dependent receptor plug" evidence="13">
    <location>
        <begin position="48"/>
        <end position="154"/>
    </location>
</feature>
<dbReference type="PANTHER" id="PTHR30069">
    <property type="entry name" value="TONB-DEPENDENT OUTER MEMBRANE RECEPTOR"/>
    <property type="match status" value="1"/>
</dbReference>
<feature type="domain" description="TonB-dependent receptor-like beta-barrel" evidence="12">
    <location>
        <begin position="261"/>
        <end position="669"/>
    </location>
</feature>
<dbReference type="InterPro" id="IPR039426">
    <property type="entry name" value="TonB-dep_rcpt-like"/>
</dbReference>
<dbReference type="InterPro" id="IPR012910">
    <property type="entry name" value="Plug_dom"/>
</dbReference>
<evidence type="ECO:0000256" key="11">
    <source>
        <dbReference type="RuleBase" id="RU003357"/>
    </source>
</evidence>
<organism evidence="14 15">
    <name type="scientific">Flavobacterium cupriresistens</name>
    <dbReference type="NCBI Taxonomy" id="2893885"/>
    <lineage>
        <taxon>Bacteria</taxon>
        <taxon>Pseudomonadati</taxon>
        <taxon>Bacteroidota</taxon>
        <taxon>Flavobacteriia</taxon>
        <taxon>Flavobacteriales</taxon>
        <taxon>Flavobacteriaceae</taxon>
        <taxon>Flavobacterium</taxon>
    </lineage>
</organism>
<dbReference type="SUPFAM" id="SSF56935">
    <property type="entry name" value="Porins"/>
    <property type="match status" value="1"/>
</dbReference>
<reference evidence="14 15" key="1">
    <citation type="submission" date="2023-11" db="EMBL/GenBank/DDBJ databases">
        <title>Unpublished Manusciprt.</title>
        <authorList>
            <person name="Saticioglu I.B."/>
            <person name="Ay H."/>
            <person name="Ajmi N."/>
            <person name="Altun S."/>
            <person name="Duman M."/>
        </authorList>
    </citation>
    <scope>NUCLEOTIDE SEQUENCE [LARGE SCALE GENOMIC DNA]</scope>
    <source>
        <strain evidence="14 15">Fl-318</strain>
    </source>
</reference>
<dbReference type="InterPro" id="IPR037066">
    <property type="entry name" value="Plug_dom_sf"/>
</dbReference>
<keyword evidence="7 10" id="KW-0472">Membrane</keyword>
<keyword evidence="6 11" id="KW-0798">TonB box</keyword>
<evidence type="ECO:0000313" key="15">
    <source>
        <dbReference type="Proteomes" id="UP001273350"/>
    </source>
</evidence>
<dbReference type="EMBL" id="JAWXVI010000006">
    <property type="protein sequence ID" value="MDX6190035.1"/>
    <property type="molecule type" value="Genomic_DNA"/>
</dbReference>
<evidence type="ECO:0000256" key="4">
    <source>
        <dbReference type="ARBA" id="ARBA00022692"/>
    </source>
</evidence>
<comment type="similarity">
    <text evidence="10 11">Belongs to the TonB-dependent receptor family.</text>
</comment>
<dbReference type="Gene3D" id="2.40.170.20">
    <property type="entry name" value="TonB-dependent receptor, beta-barrel domain"/>
    <property type="match status" value="1"/>
</dbReference>
<dbReference type="Pfam" id="PF00593">
    <property type="entry name" value="TonB_dep_Rec_b-barrel"/>
    <property type="match status" value="1"/>
</dbReference>
<comment type="caution">
    <text evidence="14">The sequence shown here is derived from an EMBL/GenBank/DDBJ whole genome shotgun (WGS) entry which is preliminary data.</text>
</comment>
<keyword evidence="9 10" id="KW-0998">Cell outer membrane</keyword>
<evidence type="ECO:0000259" key="13">
    <source>
        <dbReference type="Pfam" id="PF07715"/>
    </source>
</evidence>
<evidence type="ECO:0000256" key="8">
    <source>
        <dbReference type="ARBA" id="ARBA00023170"/>
    </source>
</evidence>
<evidence type="ECO:0000256" key="9">
    <source>
        <dbReference type="ARBA" id="ARBA00023237"/>
    </source>
</evidence>
<dbReference type="Proteomes" id="UP001273350">
    <property type="component" value="Unassembled WGS sequence"/>
</dbReference>
<evidence type="ECO:0000256" key="7">
    <source>
        <dbReference type="ARBA" id="ARBA00023136"/>
    </source>
</evidence>
<evidence type="ECO:0000256" key="6">
    <source>
        <dbReference type="ARBA" id="ARBA00023077"/>
    </source>
</evidence>
<evidence type="ECO:0000256" key="2">
    <source>
        <dbReference type="ARBA" id="ARBA00022448"/>
    </source>
</evidence>
<dbReference type="RefSeq" id="WP_230003206.1">
    <property type="nucleotide sequence ID" value="NZ_CP087134.1"/>
</dbReference>
<dbReference type="PROSITE" id="PS52016">
    <property type="entry name" value="TONB_DEPENDENT_REC_3"/>
    <property type="match status" value="1"/>
</dbReference>
<keyword evidence="4 10" id="KW-0812">Transmembrane</keyword>
<gene>
    <name evidence="14" type="ORF">SGQ83_11800</name>
</gene>
<keyword evidence="2 10" id="KW-0813">Transport</keyword>
<dbReference type="Gene3D" id="2.170.130.10">
    <property type="entry name" value="TonB-dependent receptor, plug domain"/>
    <property type="match status" value="1"/>
</dbReference>
<keyword evidence="5" id="KW-0732">Signal</keyword>
<comment type="subcellular location">
    <subcellularLocation>
        <location evidence="1 10">Cell outer membrane</location>
        <topology evidence="1 10">Multi-pass membrane protein</topology>
    </subcellularLocation>
</comment>
<keyword evidence="8 14" id="KW-0675">Receptor</keyword>
<accession>A0ABU4RF40</accession>
<evidence type="ECO:0000256" key="3">
    <source>
        <dbReference type="ARBA" id="ARBA00022452"/>
    </source>
</evidence>
<sequence>MKRKITLFAAIIFAINISAQEKQKDTINGKEELSEVVVTGQFEPQSIKKSVFNVTVISRKDIEQQAANNLADLLNQYLNITITPSSGTGRSTVSMFGLNGEYFKILIDNIPVVSDTSLGNNVDLTQINLDDIEQIEIIEGSMGVTNGANAVTGVLNIITKKSSRYKWEIGATVQEETVGEEYTAFNKGRHIQSLKVSHSINDNWFISGGLDRNDLDGYLGGKKGEYYSETDLQRGYTWLPKLQYIGNGMISYKKNSFRAFYKFDYLNENIDYYNPIVNVVTNPPFDDIRYSSDKRFLTERIINHLNFYGKLASQYNYNVSFSQQKQTRSTDSFEYNIKSRQESEGIKQTNQSTELFYSTGTLGNFFPEKAFDFQLGYEYVNNLGYSLVNGENESFVPVEKRFENYDVFLSSEIKATKKFSIRPGGRISFQNQFDNQYAASVGLYYLFDKGIEMRTSLGRGFRTPNFDELYSKIKFSGHQFYGNDALIPETSMSYDFSIKKMTSFESGLLLSTKLSTSFLNVNDKIDMAYVGDEPGTTQPIYQYINISTYKMWNAAVTNQINFKNLSFNLGASLVGISQKIDNGKVVSDDQFLYALQINSSITYNLSKYNTLFAVNYKFNGEQQQFRAVKENGLDVYRLSTLESYSFLDASVRKTFNKKAFDVTIGARNILDVTNIQQSLASGAAHATSNNILLGYGRSYYLKLTYNLNL</sequence>
<proteinExistence type="inferred from homology"/>
<evidence type="ECO:0000256" key="5">
    <source>
        <dbReference type="ARBA" id="ARBA00022729"/>
    </source>
</evidence>
<evidence type="ECO:0000259" key="12">
    <source>
        <dbReference type="Pfam" id="PF00593"/>
    </source>
</evidence>
<keyword evidence="3 10" id="KW-1134">Transmembrane beta strand</keyword>
<evidence type="ECO:0000256" key="10">
    <source>
        <dbReference type="PROSITE-ProRule" id="PRU01360"/>
    </source>
</evidence>